<keyword evidence="3" id="KW-1185">Reference proteome</keyword>
<dbReference type="AlphaFoldDB" id="A0A2K6F2I1"/>
<dbReference type="GO" id="GO:1902082">
    <property type="term" value="P:positive regulation of calcium ion import into sarcoplasmic reticulum"/>
    <property type="evidence" value="ECO:0007669"/>
    <property type="project" value="Ensembl"/>
</dbReference>
<dbReference type="GO" id="GO:0031449">
    <property type="term" value="P:regulation of slow-twitch skeletal muscle fiber contraction"/>
    <property type="evidence" value="ECO:0007669"/>
    <property type="project" value="Ensembl"/>
</dbReference>
<proteinExistence type="predicted"/>
<evidence type="ECO:0000256" key="1">
    <source>
        <dbReference type="SAM" id="Phobius"/>
    </source>
</evidence>
<keyword evidence="1" id="KW-0472">Membrane</keyword>
<dbReference type="Ensembl" id="ENSPCOT00000018744.1">
    <property type="protein sequence ID" value="ENSPCOP00000008192.1"/>
    <property type="gene ID" value="ENSPCOG00000015379.1"/>
</dbReference>
<evidence type="ECO:0000313" key="3">
    <source>
        <dbReference type="Proteomes" id="UP000233160"/>
    </source>
</evidence>
<reference evidence="2" key="1">
    <citation type="submission" date="2025-08" db="UniProtKB">
        <authorList>
            <consortium name="Ensembl"/>
        </authorList>
    </citation>
    <scope>IDENTIFICATION</scope>
</reference>
<protein>
    <submittedName>
        <fullName evidence="2">Small transmembrane regulator of ion transport 1</fullName>
    </submittedName>
</protein>
<dbReference type="STRING" id="379532.ENSPCOP00000008192"/>
<reference evidence="2" key="2">
    <citation type="submission" date="2025-09" db="UniProtKB">
        <authorList>
            <consortium name="Ensembl"/>
        </authorList>
    </citation>
    <scope>IDENTIFICATION</scope>
</reference>
<dbReference type="InterPro" id="IPR044529">
    <property type="entry name" value="DWORF"/>
</dbReference>
<keyword evidence="1" id="KW-0812">Transmembrane</keyword>
<dbReference type="GO" id="GO:0008047">
    <property type="term" value="F:enzyme activator activity"/>
    <property type="evidence" value="ECO:0007669"/>
    <property type="project" value="Ensembl"/>
</dbReference>
<keyword evidence="1" id="KW-1133">Transmembrane helix</keyword>
<feature type="transmembrane region" description="Helical" evidence="1">
    <location>
        <begin position="12"/>
        <end position="34"/>
    </location>
</feature>
<dbReference type="Proteomes" id="UP000233160">
    <property type="component" value="Unassembled WGS sequence"/>
</dbReference>
<dbReference type="GO" id="GO:0033017">
    <property type="term" value="C:sarcoplasmic reticulum membrane"/>
    <property type="evidence" value="ECO:0007669"/>
    <property type="project" value="Ensembl"/>
</dbReference>
<organism evidence="2 3">
    <name type="scientific">Propithecus coquereli</name>
    <name type="common">Coquerel's sifaka</name>
    <name type="synonym">Propithecus verreauxi coquereli</name>
    <dbReference type="NCBI Taxonomy" id="379532"/>
    <lineage>
        <taxon>Eukaryota</taxon>
        <taxon>Metazoa</taxon>
        <taxon>Chordata</taxon>
        <taxon>Craniata</taxon>
        <taxon>Vertebrata</taxon>
        <taxon>Euteleostomi</taxon>
        <taxon>Mammalia</taxon>
        <taxon>Eutheria</taxon>
        <taxon>Euarchontoglires</taxon>
        <taxon>Primates</taxon>
        <taxon>Strepsirrhini</taxon>
        <taxon>Lemuriformes</taxon>
        <taxon>Indriidae</taxon>
        <taxon>Propithecus</taxon>
    </lineage>
</organism>
<dbReference type="Pfam" id="PF22030">
    <property type="entry name" value="DWORF"/>
    <property type="match status" value="1"/>
</dbReference>
<dbReference type="GO" id="GO:0090280">
    <property type="term" value="P:positive regulation of calcium ion import"/>
    <property type="evidence" value="ECO:0007669"/>
    <property type="project" value="Ensembl"/>
</dbReference>
<evidence type="ECO:0000313" key="2">
    <source>
        <dbReference type="Ensembl" id="ENSPCOP00000008192.1"/>
    </source>
</evidence>
<dbReference type="PROSITE" id="PS51257">
    <property type="entry name" value="PROKAR_LIPOPROTEIN"/>
    <property type="match status" value="1"/>
</dbReference>
<accession>A0A2K6F2I1</accession>
<name>A0A2K6F2I1_PROCO</name>
<dbReference type="GeneTree" id="ENSGT00940000166505"/>
<dbReference type="GO" id="GO:0106134">
    <property type="term" value="P:positive regulation of cardiac muscle cell contraction"/>
    <property type="evidence" value="ECO:0007669"/>
    <property type="project" value="Ensembl"/>
</dbReference>
<sequence>MAEKAASTFSHLLVPILLLIGWIVGCIIMVYVVFS</sequence>
<dbReference type="CDD" id="cd20247">
    <property type="entry name" value="DWORF"/>
    <property type="match status" value="1"/>
</dbReference>
<gene>
    <name evidence="2" type="primary">STRIT1</name>
</gene>